<reference evidence="1" key="1">
    <citation type="submission" date="2016-01" db="EMBL/GenBank/DDBJ databases">
        <title>Reference transcriptome for the parasite Schistocephalus solidus: insights into the molecular evolution of parasitism.</title>
        <authorList>
            <person name="Hebert F.O."/>
            <person name="Grambauer S."/>
            <person name="Barber I."/>
            <person name="Landry C.R."/>
            <person name="Aubin-Horth N."/>
        </authorList>
    </citation>
    <scope>NUCLEOTIDE SEQUENCE</scope>
</reference>
<name>A0A0X3QHS9_SCHSO</name>
<sequence length="129" mass="14527">MIVDPLEECSHTTLDSYFETLLASCCSLPSCKPLSLFHRWSFGNPEEKIRGARYIRDQLMWRGHSKEFISRCSRFCHRSTQPGIWDAPSHNKDVSPAIKRSATVLGVGIAHGHNHAQQGHENQGPSKSQ</sequence>
<organism evidence="1">
    <name type="scientific">Schistocephalus solidus</name>
    <name type="common">Tapeworm</name>
    <dbReference type="NCBI Taxonomy" id="70667"/>
    <lineage>
        <taxon>Eukaryota</taxon>
        <taxon>Metazoa</taxon>
        <taxon>Spiralia</taxon>
        <taxon>Lophotrochozoa</taxon>
        <taxon>Platyhelminthes</taxon>
        <taxon>Cestoda</taxon>
        <taxon>Eucestoda</taxon>
        <taxon>Diphyllobothriidea</taxon>
        <taxon>Diphyllobothriidae</taxon>
        <taxon>Schistocephalus</taxon>
    </lineage>
</organism>
<gene>
    <name evidence="1" type="ORF">TR127335</name>
</gene>
<dbReference type="EMBL" id="GEEE01003909">
    <property type="protein sequence ID" value="JAP59316.1"/>
    <property type="molecule type" value="Transcribed_RNA"/>
</dbReference>
<accession>A0A0X3QHS9</accession>
<proteinExistence type="predicted"/>
<dbReference type="EMBL" id="GEEE01015805">
    <property type="protein sequence ID" value="JAP47420.1"/>
    <property type="molecule type" value="Transcribed_RNA"/>
</dbReference>
<evidence type="ECO:0000313" key="1">
    <source>
        <dbReference type="EMBL" id="JAP59316.1"/>
    </source>
</evidence>
<dbReference type="AlphaFoldDB" id="A0A0X3QHS9"/>
<dbReference type="EMBL" id="GEEE01015967">
    <property type="protein sequence ID" value="JAP47258.1"/>
    <property type="molecule type" value="Transcribed_RNA"/>
</dbReference>
<dbReference type="EMBL" id="GEEE01022615">
    <property type="protein sequence ID" value="JAP40610.1"/>
    <property type="molecule type" value="Transcribed_RNA"/>
</dbReference>
<protein>
    <submittedName>
        <fullName evidence="1">Uncharacterized protein</fullName>
    </submittedName>
</protein>